<dbReference type="InterPro" id="IPR023393">
    <property type="entry name" value="START-like_dom_sf"/>
</dbReference>
<name>W3WH04_PESFW</name>
<dbReference type="KEGG" id="pfy:PFICI_15118"/>
<dbReference type="OrthoDB" id="509124at2759"/>
<dbReference type="AlphaFoldDB" id="W3WH04"/>
<gene>
    <name evidence="1" type="ORF">PFICI_15118</name>
</gene>
<reference evidence="2" key="1">
    <citation type="journal article" date="2015" name="BMC Genomics">
        <title>Genomic and transcriptomic analysis of the endophytic fungus Pestalotiopsis fici reveals its lifestyle and high potential for synthesis of natural products.</title>
        <authorList>
            <person name="Wang X."/>
            <person name="Zhang X."/>
            <person name="Liu L."/>
            <person name="Xiang M."/>
            <person name="Wang W."/>
            <person name="Sun X."/>
            <person name="Che Y."/>
            <person name="Guo L."/>
            <person name="Liu G."/>
            <person name="Guo L."/>
            <person name="Wang C."/>
            <person name="Yin W.B."/>
            <person name="Stadler M."/>
            <person name="Zhang X."/>
            <person name="Liu X."/>
        </authorList>
    </citation>
    <scope>NUCLEOTIDE SEQUENCE [LARGE SCALE GENOMIC DNA]</scope>
    <source>
        <strain evidence="2">W106-1 / CGMCC3.15140</strain>
    </source>
</reference>
<dbReference type="PANTHER" id="PTHR36166">
    <property type="entry name" value="CHROMOSOME 9, WHOLE GENOME SHOTGUN SEQUENCE"/>
    <property type="match status" value="1"/>
</dbReference>
<evidence type="ECO:0008006" key="3">
    <source>
        <dbReference type="Google" id="ProtNLM"/>
    </source>
</evidence>
<accession>W3WH04</accession>
<dbReference type="eggNOG" id="ENOG502S64G">
    <property type="taxonomic scope" value="Eukaryota"/>
</dbReference>
<dbReference type="CDD" id="cd07822">
    <property type="entry name" value="SRPBCC_4"/>
    <property type="match status" value="1"/>
</dbReference>
<keyword evidence="2" id="KW-1185">Reference proteome</keyword>
<proteinExistence type="predicted"/>
<dbReference type="EMBL" id="KI912123">
    <property type="protein sequence ID" value="ETS73173.1"/>
    <property type="molecule type" value="Genomic_DNA"/>
</dbReference>
<evidence type="ECO:0000313" key="2">
    <source>
        <dbReference type="Proteomes" id="UP000030651"/>
    </source>
</evidence>
<dbReference type="Gene3D" id="3.30.530.20">
    <property type="match status" value="1"/>
</dbReference>
<dbReference type="GeneID" id="19280131"/>
<dbReference type="OMA" id="PEWHTEW"/>
<dbReference type="Proteomes" id="UP000030651">
    <property type="component" value="Unassembled WGS sequence"/>
</dbReference>
<dbReference type="RefSeq" id="XP_007841890.1">
    <property type="nucleotide sequence ID" value="XM_007843699.1"/>
</dbReference>
<dbReference type="InParanoid" id="W3WH04"/>
<protein>
    <recommendedName>
        <fullName evidence="3">Activator of Hsp90 ATPase N-terminal domain-containing protein</fullName>
    </recommendedName>
</protein>
<sequence length="148" mass="17025">MVTISAEVEIQASPETVRSVFMNFSHYKEWSKWTFTPQVPEVKPDDLKSGDKLQVDLSFMKFQPVVLDNSAERFQWDGKLEPIFSGKHEFTFAPSTKTPGGTTFTQTEEFRGLLSFLMRPGWSFANSTLENWQAFNKDLKEEVEKSSK</sequence>
<evidence type="ECO:0000313" key="1">
    <source>
        <dbReference type="EMBL" id="ETS73173.1"/>
    </source>
</evidence>
<dbReference type="PANTHER" id="PTHR36166:SF1">
    <property type="entry name" value="SRPBCC DOMAIN-CONTAINING PROTEIN"/>
    <property type="match status" value="1"/>
</dbReference>
<dbReference type="InterPro" id="IPR019587">
    <property type="entry name" value="Polyketide_cyclase/dehydratase"/>
</dbReference>
<dbReference type="SUPFAM" id="SSF55961">
    <property type="entry name" value="Bet v1-like"/>
    <property type="match status" value="1"/>
</dbReference>
<dbReference type="Pfam" id="PF10604">
    <property type="entry name" value="Polyketide_cyc2"/>
    <property type="match status" value="1"/>
</dbReference>
<organism evidence="1 2">
    <name type="scientific">Pestalotiopsis fici (strain W106-1 / CGMCC3.15140)</name>
    <dbReference type="NCBI Taxonomy" id="1229662"/>
    <lineage>
        <taxon>Eukaryota</taxon>
        <taxon>Fungi</taxon>
        <taxon>Dikarya</taxon>
        <taxon>Ascomycota</taxon>
        <taxon>Pezizomycotina</taxon>
        <taxon>Sordariomycetes</taxon>
        <taxon>Xylariomycetidae</taxon>
        <taxon>Amphisphaeriales</taxon>
        <taxon>Sporocadaceae</taxon>
        <taxon>Pestalotiopsis</taxon>
    </lineage>
</organism>
<dbReference type="HOGENOM" id="CLU_069867_3_0_1"/>